<gene>
    <name evidence="1" type="ORF">EOJ36_03995</name>
</gene>
<proteinExistence type="predicted"/>
<dbReference type="AlphaFoldDB" id="A0A437PTL6"/>
<dbReference type="RefSeq" id="WP_127802742.1">
    <property type="nucleotide sequence ID" value="NZ_SACY01000002.1"/>
</dbReference>
<protein>
    <submittedName>
        <fullName evidence="1">Uncharacterized protein</fullName>
    </submittedName>
</protein>
<evidence type="ECO:0000313" key="1">
    <source>
        <dbReference type="EMBL" id="RVU25588.1"/>
    </source>
</evidence>
<sequence>MIEKFVKYYSLMNHNELDVCQKTNNLNFGLIDVNKEVKISSFEKGEAKYRNEKNSEVLIFDYDRFISKQNNAFQHGKKRCDAIVFTTNKSDFIFNEIKNRHDFASASLKGIKQLNSSLETVLEVPVINRYIKRFRSKKCCFCNFTASSPQNVNATQAFGRLWVLLPQGANLPHQEINAMGFELWEYSGLQTIILGN</sequence>
<organism evidence="1 2">
    <name type="scientific">Sandaracinomonas limnophila</name>
    <dbReference type="NCBI Taxonomy" id="1862386"/>
    <lineage>
        <taxon>Bacteria</taxon>
        <taxon>Pseudomonadati</taxon>
        <taxon>Bacteroidota</taxon>
        <taxon>Cytophagia</taxon>
        <taxon>Cytophagales</taxon>
        <taxon>Flectobacillaceae</taxon>
        <taxon>Sandaracinomonas</taxon>
    </lineage>
</organism>
<accession>A0A437PTL6</accession>
<dbReference type="Proteomes" id="UP000282832">
    <property type="component" value="Unassembled WGS sequence"/>
</dbReference>
<evidence type="ECO:0000313" key="2">
    <source>
        <dbReference type="Proteomes" id="UP000282832"/>
    </source>
</evidence>
<name>A0A437PTL6_9BACT</name>
<dbReference type="OrthoDB" id="1338067at2"/>
<keyword evidence="2" id="KW-1185">Reference proteome</keyword>
<reference evidence="1 2" key="1">
    <citation type="submission" date="2019-01" db="EMBL/GenBank/DDBJ databases">
        <authorList>
            <person name="Chen W.-M."/>
        </authorList>
    </citation>
    <scope>NUCLEOTIDE SEQUENCE [LARGE SCALE GENOMIC DNA]</scope>
    <source>
        <strain evidence="1 2">FSY-15</strain>
    </source>
</reference>
<dbReference type="EMBL" id="SACY01000002">
    <property type="protein sequence ID" value="RVU25588.1"/>
    <property type="molecule type" value="Genomic_DNA"/>
</dbReference>
<comment type="caution">
    <text evidence="1">The sequence shown here is derived from an EMBL/GenBank/DDBJ whole genome shotgun (WGS) entry which is preliminary data.</text>
</comment>